<dbReference type="InterPro" id="IPR015500">
    <property type="entry name" value="Peptidase_S8_subtilisin-rel"/>
</dbReference>
<organism evidence="10 11">
    <name type="scientific">Digitaria exilis</name>
    <dbReference type="NCBI Taxonomy" id="1010633"/>
    <lineage>
        <taxon>Eukaryota</taxon>
        <taxon>Viridiplantae</taxon>
        <taxon>Streptophyta</taxon>
        <taxon>Embryophyta</taxon>
        <taxon>Tracheophyta</taxon>
        <taxon>Spermatophyta</taxon>
        <taxon>Magnoliopsida</taxon>
        <taxon>Liliopsida</taxon>
        <taxon>Poales</taxon>
        <taxon>Poaceae</taxon>
        <taxon>PACMAD clade</taxon>
        <taxon>Panicoideae</taxon>
        <taxon>Panicodae</taxon>
        <taxon>Paniceae</taxon>
        <taxon>Anthephorinae</taxon>
        <taxon>Digitaria</taxon>
    </lineage>
</organism>
<dbReference type="InterPro" id="IPR000209">
    <property type="entry name" value="Peptidase_S8/S53_dom"/>
</dbReference>
<comment type="caution">
    <text evidence="6">Lacks conserved residue(s) required for the propagation of feature annotation.</text>
</comment>
<dbReference type="PROSITE" id="PS00138">
    <property type="entry name" value="SUBTILASE_SER"/>
    <property type="match status" value="1"/>
</dbReference>
<keyword evidence="5" id="KW-0720">Serine protease</keyword>
<dbReference type="InterPro" id="IPR041469">
    <property type="entry name" value="Subtilisin-like_FN3"/>
</dbReference>
<feature type="compositionally biased region" description="Acidic residues" evidence="7">
    <location>
        <begin position="875"/>
        <end position="885"/>
    </location>
</feature>
<feature type="compositionally biased region" description="Pro residues" evidence="7">
    <location>
        <begin position="757"/>
        <end position="773"/>
    </location>
</feature>
<dbReference type="OrthoDB" id="1922155at2759"/>
<dbReference type="InterPro" id="IPR023828">
    <property type="entry name" value="Peptidase_S8_Ser-AS"/>
</dbReference>
<feature type="domain" description="Subtilisin-like protease fibronectin type-III" evidence="9">
    <location>
        <begin position="578"/>
        <end position="668"/>
    </location>
</feature>
<dbReference type="Gene3D" id="3.50.30.30">
    <property type="match status" value="1"/>
</dbReference>
<dbReference type="InterPro" id="IPR036852">
    <property type="entry name" value="Peptidase_S8/S53_dom_sf"/>
</dbReference>
<dbReference type="Gene3D" id="2.60.40.2310">
    <property type="match status" value="1"/>
</dbReference>
<dbReference type="GO" id="GO:0006508">
    <property type="term" value="P:proteolysis"/>
    <property type="evidence" value="ECO:0007669"/>
    <property type="project" value="UniProtKB-KW"/>
</dbReference>
<dbReference type="PROSITE" id="PS51892">
    <property type="entry name" value="SUBTILASE"/>
    <property type="match status" value="1"/>
</dbReference>
<dbReference type="EMBL" id="JACEFO010000241">
    <property type="protein sequence ID" value="KAF8776048.1"/>
    <property type="molecule type" value="Genomic_DNA"/>
</dbReference>
<feature type="region of interest" description="Disordered" evidence="7">
    <location>
        <begin position="814"/>
        <end position="898"/>
    </location>
</feature>
<evidence type="ECO:0000256" key="5">
    <source>
        <dbReference type="ARBA" id="ARBA00022825"/>
    </source>
</evidence>
<gene>
    <name evidence="10" type="ORF">HU200_003933</name>
</gene>
<evidence type="ECO:0000259" key="8">
    <source>
        <dbReference type="Pfam" id="PF00082"/>
    </source>
</evidence>
<dbReference type="Pfam" id="PF00082">
    <property type="entry name" value="Peptidase_S8"/>
    <property type="match status" value="1"/>
</dbReference>
<dbReference type="GO" id="GO:0004252">
    <property type="term" value="F:serine-type endopeptidase activity"/>
    <property type="evidence" value="ECO:0007669"/>
    <property type="project" value="InterPro"/>
</dbReference>
<proteinExistence type="inferred from homology"/>
<evidence type="ECO:0000256" key="3">
    <source>
        <dbReference type="ARBA" id="ARBA00022729"/>
    </source>
</evidence>
<sequence>MGFLGGAAVVVEPMDGAHHTLPQHYSAISNDFLPEGVVAILAELRCGENFCCLGDSLGVAFWPLFWFGWGWNFRDDPHYGPIPSSWHGTCVEGDGSFDPATACNRKLIGARYYLAGIESEMGPLNTTGGEEYRSLVTAVAPNASYFGQLGRGVARGGAPRARLAVYKVCWYRDLTGRCSDADILAAFDDALCDGVHVVSASLGSSPPLMPLFATSTEIGAFHAMQRNVSPWGLTVAASTIDRRFPTVITLGNNASFVGESFLVDDMTRQLVESSSVFNDGTCTFEQLMNRTAAAGKIVLCFGTTGGVSSEGAALAVYAGKGDGVIFADSISRKTSQDNFWPTVHVDLHQGTQILYYIRASRKATVHISRSKTVVGKTPAPAVAYFSSRGPSSITPHILKHGIGLGPMEIALEVSSYAADVGPDVTAPGVNILAAWPPKSSPTMIPLDERSTHWNFDSGTSMSCPHVSGIAAVIKSVHPTWSPAVIKSALMTTAYMYDDTSDVMLAGGTLKAADAFDVGAGHVDPLRAVDPGLVYDAGPRDHVLFLCALGYTAAQIRQLVLPVPSLNTTCPHGGAIAGDLNYPAIMLPDLGTTVTVKRTVTNVGPTAPPPPGAHAVVWPPELAFFPNHGGDTASYYVSVTPTKLSRGRFDFGEIVWSDGFHRVRTPLVVRVTNLPDDGVRAAADDGYYSEAAPRPSFRPISLARRRPSRTSLFFSLLSLACGPRLSAVFFLASPSRTRRRVRALYAAARSSLGLYKAPPRPSRSPQPKPELPPPLTRVAIASFQAPSSRSELVVKFRVEVRKSPSLLSLSLSLSRAAVRRREPSPPPRDSPNSGEVPAERRRAPPLSVTGPLDLDPTVENRSDSSQTKPQNGPFEGDQDQVYEEEPPQYFEQGNDLDEF</sequence>
<feature type="region of interest" description="Disordered" evidence="7">
    <location>
        <begin position="754"/>
        <end position="773"/>
    </location>
</feature>
<evidence type="ECO:0000256" key="7">
    <source>
        <dbReference type="SAM" id="MobiDB-lite"/>
    </source>
</evidence>
<keyword evidence="3" id="KW-0732">Signal</keyword>
<reference evidence="10" key="1">
    <citation type="submission" date="2020-07" db="EMBL/GenBank/DDBJ databases">
        <title>Genome sequence and genetic diversity analysis of an under-domesticated orphan crop, white fonio (Digitaria exilis).</title>
        <authorList>
            <person name="Bennetzen J.L."/>
            <person name="Chen S."/>
            <person name="Ma X."/>
            <person name="Wang X."/>
            <person name="Yssel A.E.J."/>
            <person name="Chaluvadi S.R."/>
            <person name="Johnson M."/>
            <person name="Gangashetty P."/>
            <person name="Hamidou F."/>
            <person name="Sanogo M.D."/>
            <person name="Zwaenepoel A."/>
            <person name="Wallace J."/>
            <person name="Van De Peer Y."/>
            <person name="Van Deynze A."/>
        </authorList>
    </citation>
    <scope>NUCLEOTIDE SEQUENCE</scope>
    <source>
        <tissue evidence="10">Leaves</tissue>
    </source>
</reference>
<dbReference type="AlphaFoldDB" id="A0A835KSQ9"/>
<dbReference type="InterPro" id="IPR045051">
    <property type="entry name" value="SBT"/>
</dbReference>
<feature type="domain" description="Peptidase S8/S53" evidence="8">
    <location>
        <begin position="140"/>
        <end position="497"/>
    </location>
</feature>
<keyword evidence="11" id="KW-1185">Reference proteome</keyword>
<dbReference type="SUPFAM" id="SSF52743">
    <property type="entry name" value="Subtilisin-like"/>
    <property type="match status" value="1"/>
</dbReference>
<dbReference type="PANTHER" id="PTHR10795">
    <property type="entry name" value="PROPROTEIN CONVERTASE SUBTILISIN/KEXIN"/>
    <property type="match status" value="1"/>
</dbReference>
<keyword evidence="4" id="KW-0378">Hydrolase</keyword>
<evidence type="ECO:0000313" key="11">
    <source>
        <dbReference type="Proteomes" id="UP000636709"/>
    </source>
</evidence>
<evidence type="ECO:0000259" key="9">
    <source>
        <dbReference type="Pfam" id="PF17766"/>
    </source>
</evidence>
<keyword evidence="2" id="KW-0645">Protease</keyword>
<accession>A0A835KSQ9</accession>
<name>A0A835KSQ9_9POAL</name>
<dbReference type="PRINTS" id="PR00723">
    <property type="entry name" value="SUBTILISIN"/>
</dbReference>
<evidence type="ECO:0000256" key="2">
    <source>
        <dbReference type="ARBA" id="ARBA00022670"/>
    </source>
</evidence>
<protein>
    <submittedName>
        <fullName evidence="10">Uncharacterized protein</fullName>
    </submittedName>
</protein>
<comment type="caution">
    <text evidence="10">The sequence shown here is derived from an EMBL/GenBank/DDBJ whole genome shotgun (WGS) entry which is preliminary data.</text>
</comment>
<dbReference type="Gene3D" id="3.40.50.200">
    <property type="entry name" value="Peptidase S8/S53 domain"/>
    <property type="match status" value="1"/>
</dbReference>
<evidence type="ECO:0000256" key="6">
    <source>
        <dbReference type="PROSITE-ProRule" id="PRU01240"/>
    </source>
</evidence>
<evidence type="ECO:0000256" key="4">
    <source>
        <dbReference type="ARBA" id="ARBA00022801"/>
    </source>
</evidence>
<evidence type="ECO:0000256" key="1">
    <source>
        <dbReference type="ARBA" id="ARBA00011073"/>
    </source>
</evidence>
<dbReference type="CDD" id="cd02120">
    <property type="entry name" value="PA_subtilisin_like"/>
    <property type="match status" value="1"/>
</dbReference>
<dbReference type="Proteomes" id="UP000636709">
    <property type="component" value="Unassembled WGS sequence"/>
</dbReference>
<evidence type="ECO:0000313" key="10">
    <source>
        <dbReference type="EMBL" id="KAF8776048.1"/>
    </source>
</evidence>
<comment type="similarity">
    <text evidence="1 6">Belongs to the peptidase S8 family.</text>
</comment>
<dbReference type="Pfam" id="PF17766">
    <property type="entry name" value="fn3_6"/>
    <property type="match status" value="1"/>
</dbReference>